<gene>
    <name evidence="9" type="ORF">POM88_031449</name>
    <name evidence="10" type="ORF">POM88_031452</name>
</gene>
<evidence type="ECO:0000256" key="5">
    <source>
        <dbReference type="ARBA" id="ARBA00023136"/>
    </source>
</evidence>
<evidence type="ECO:0000313" key="9">
    <source>
        <dbReference type="EMBL" id="KAK1375256.1"/>
    </source>
</evidence>
<keyword evidence="2 7" id="KW-0812">Transmembrane</keyword>
<dbReference type="Pfam" id="PF01490">
    <property type="entry name" value="Aa_trans"/>
    <property type="match status" value="1"/>
</dbReference>
<accession>A0AAD8MJS7</accession>
<comment type="caution">
    <text evidence="10">The sequence shown here is derived from an EMBL/GenBank/DDBJ whole genome shotgun (WGS) entry which is preliminary data.</text>
</comment>
<dbReference type="InterPro" id="IPR013057">
    <property type="entry name" value="AA_transpt_TM"/>
</dbReference>
<dbReference type="EMBL" id="JAUIZM010000007">
    <property type="protein sequence ID" value="KAK1375256.1"/>
    <property type="molecule type" value="Genomic_DNA"/>
</dbReference>
<keyword evidence="4 7" id="KW-1133">Transmembrane helix</keyword>
<feature type="region of interest" description="Disordered" evidence="6">
    <location>
        <begin position="1"/>
        <end position="26"/>
    </location>
</feature>
<organism evidence="10 11">
    <name type="scientific">Heracleum sosnowskyi</name>
    <dbReference type="NCBI Taxonomy" id="360622"/>
    <lineage>
        <taxon>Eukaryota</taxon>
        <taxon>Viridiplantae</taxon>
        <taxon>Streptophyta</taxon>
        <taxon>Embryophyta</taxon>
        <taxon>Tracheophyta</taxon>
        <taxon>Spermatophyta</taxon>
        <taxon>Magnoliopsida</taxon>
        <taxon>eudicotyledons</taxon>
        <taxon>Gunneridae</taxon>
        <taxon>Pentapetalae</taxon>
        <taxon>asterids</taxon>
        <taxon>campanulids</taxon>
        <taxon>Apiales</taxon>
        <taxon>Apiaceae</taxon>
        <taxon>Apioideae</taxon>
        <taxon>apioid superclade</taxon>
        <taxon>Tordylieae</taxon>
        <taxon>Tordyliinae</taxon>
        <taxon>Heracleum</taxon>
    </lineage>
</organism>
<dbReference type="GO" id="GO:0006865">
    <property type="term" value="P:amino acid transport"/>
    <property type="evidence" value="ECO:0007669"/>
    <property type="project" value="UniProtKB-KW"/>
</dbReference>
<evidence type="ECO:0000313" key="10">
    <source>
        <dbReference type="EMBL" id="KAK1375259.1"/>
    </source>
</evidence>
<keyword evidence="11" id="KW-1185">Reference proteome</keyword>
<dbReference type="Proteomes" id="UP001237642">
    <property type="component" value="Unassembled WGS sequence"/>
</dbReference>
<feature type="transmembrane region" description="Helical" evidence="7">
    <location>
        <begin position="66"/>
        <end position="90"/>
    </location>
</feature>
<keyword evidence="3" id="KW-0813">Transport</keyword>
<sequence length="119" mass="13216">MGTEVPKSGQTVVNKENKNQTAPPGKLDAGDLFVLKSRGSWLHCGYHLTTSIVARLHLSLPFALGLLGWGGGMVCLSLAALVTFYSYNLLSLVLEDHARRGTRQLHFRFFTNFRFFSDT</sequence>
<comment type="subcellular location">
    <subcellularLocation>
        <location evidence="1">Membrane</location>
    </subcellularLocation>
</comment>
<evidence type="ECO:0000259" key="8">
    <source>
        <dbReference type="Pfam" id="PF01490"/>
    </source>
</evidence>
<evidence type="ECO:0000256" key="7">
    <source>
        <dbReference type="SAM" id="Phobius"/>
    </source>
</evidence>
<reference evidence="10" key="1">
    <citation type="submission" date="2023-02" db="EMBL/GenBank/DDBJ databases">
        <title>Genome of toxic invasive species Heracleum sosnowskyi carries increased number of genes despite the absence of recent whole-genome duplications.</title>
        <authorList>
            <person name="Schelkunov M."/>
            <person name="Shtratnikova V."/>
            <person name="Makarenko M."/>
            <person name="Klepikova A."/>
            <person name="Omelchenko D."/>
            <person name="Novikova G."/>
            <person name="Obukhova E."/>
            <person name="Bogdanov V."/>
            <person name="Penin A."/>
            <person name="Logacheva M."/>
        </authorList>
    </citation>
    <scope>NUCLEOTIDE SEQUENCE</scope>
    <source>
        <strain evidence="10">Hsosn_3</strain>
        <tissue evidence="10">Leaf</tissue>
    </source>
</reference>
<dbReference type="GO" id="GO:0016020">
    <property type="term" value="C:membrane"/>
    <property type="evidence" value="ECO:0007669"/>
    <property type="project" value="UniProtKB-SubCell"/>
</dbReference>
<evidence type="ECO:0000256" key="2">
    <source>
        <dbReference type="ARBA" id="ARBA00022692"/>
    </source>
</evidence>
<protein>
    <recommendedName>
        <fullName evidence="8">Amino acid transporter transmembrane domain-containing protein</fullName>
    </recommendedName>
</protein>
<evidence type="ECO:0000256" key="3">
    <source>
        <dbReference type="ARBA" id="ARBA00022970"/>
    </source>
</evidence>
<evidence type="ECO:0000256" key="1">
    <source>
        <dbReference type="ARBA" id="ARBA00004370"/>
    </source>
</evidence>
<feature type="compositionally biased region" description="Polar residues" evidence="6">
    <location>
        <begin position="8"/>
        <end position="22"/>
    </location>
</feature>
<reference evidence="10" key="2">
    <citation type="submission" date="2023-05" db="EMBL/GenBank/DDBJ databases">
        <authorList>
            <person name="Schelkunov M.I."/>
        </authorList>
    </citation>
    <scope>NUCLEOTIDE SEQUENCE</scope>
    <source>
        <strain evidence="10">Hsosn_3</strain>
        <tissue evidence="10">Leaf</tissue>
    </source>
</reference>
<dbReference type="AlphaFoldDB" id="A0AAD8MJS7"/>
<feature type="domain" description="Amino acid transporter transmembrane" evidence="8">
    <location>
        <begin position="38"/>
        <end position="107"/>
    </location>
</feature>
<keyword evidence="5 7" id="KW-0472">Membrane</keyword>
<dbReference type="EMBL" id="JAUIZM010000007">
    <property type="protein sequence ID" value="KAK1375259.1"/>
    <property type="molecule type" value="Genomic_DNA"/>
</dbReference>
<proteinExistence type="predicted"/>
<evidence type="ECO:0000313" key="11">
    <source>
        <dbReference type="Proteomes" id="UP001237642"/>
    </source>
</evidence>
<evidence type="ECO:0000256" key="6">
    <source>
        <dbReference type="SAM" id="MobiDB-lite"/>
    </source>
</evidence>
<name>A0AAD8MJS7_9APIA</name>
<evidence type="ECO:0000256" key="4">
    <source>
        <dbReference type="ARBA" id="ARBA00022989"/>
    </source>
</evidence>
<keyword evidence="3" id="KW-0029">Amino-acid transport</keyword>